<name>A0A378RMC0_MYROD</name>
<evidence type="ECO:0000313" key="3">
    <source>
        <dbReference type="EMBL" id="STZ27499.1"/>
    </source>
</evidence>
<organism evidence="3 4">
    <name type="scientific">Myroides odoratus</name>
    <name type="common">Flavobacterium odoratum</name>
    <dbReference type="NCBI Taxonomy" id="256"/>
    <lineage>
        <taxon>Bacteria</taxon>
        <taxon>Pseudomonadati</taxon>
        <taxon>Bacteroidota</taxon>
        <taxon>Flavobacteriia</taxon>
        <taxon>Flavobacteriales</taxon>
        <taxon>Flavobacteriaceae</taxon>
        <taxon>Myroides</taxon>
    </lineage>
</organism>
<keyword evidence="4" id="KW-1185">Reference proteome</keyword>
<evidence type="ECO:0000256" key="1">
    <source>
        <dbReference type="ARBA" id="ARBA00022729"/>
    </source>
</evidence>
<evidence type="ECO:0000259" key="2">
    <source>
        <dbReference type="PROSITE" id="PS50983"/>
    </source>
</evidence>
<dbReference type="EMBL" id="UGQL01000001">
    <property type="protein sequence ID" value="STZ27499.1"/>
    <property type="molecule type" value="Genomic_DNA"/>
</dbReference>
<sequence length="266" mass="30790">MIVGKDQLGREHRFEQVPKRIVSLVPALTETLFDLGLEDELVGITTACMHPYHLRVTKATIGEVNKVEVEQIKLLQPDIIIASPAENTLEEIERLKGICPIWLVDVRTMDQNIQLIEALGQLFNKRTEARKWIDKLQFGQKDLMDFVRDKPGFKVAYFVGKDPFVVAGEGTFVQELLTLNKFENVYAVRTEQYPEVEIRKIRIQGDPELVFLSSIPYAFQEEDAFEIGRFTHHGKTIFVEGEMFSWYGTRVSKAFDYFKQIHHRLE</sequence>
<accession>A0A378RMC0</accession>
<dbReference type="SUPFAM" id="SSF53807">
    <property type="entry name" value="Helical backbone' metal receptor"/>
    <property type="match status" value="1"/>
</dbReference>
<dbReference type="InterPro" id="IPR050902">
    <property type="entry name" value="ABC_Transporter_SBP"/>
</dbReference>
<evidence type="ECO:0000313" key="4">
    <source>
        <dbReference type="Proteomes" id="UP000255024"/>
    </source>
</evidence>
<protein>
    <submittedName>
        <fullName evidence="3">Corrinoid ABC transporter substrate-binding protein</fullName>
    </submittedName>
</protein>
<gene>
    <name evidence="3" type="ORF">NCTC11179_01035</name>
</gene>
<proteinExistence type="predicted"/>
<dbReference type="InterPro" id="IPR054828">
    <property type="entry name" value="Vit_B12_bind_prot"/>
</dbReference>
<keyword evidence="1" id="KW-0732">Signal</keyword>
<dbReference type="PANTHER" id="PTHR30535">
    <property type="entry name" value="VITAMIN B12-BINDING PROTEIN"/>
    <property type="match status" value="1"/>
</dbReference>
<dbReference type="Proteomes" id="UP000255024">
    <property type="component" value="Unassembled WGS sequence"/>
</dbReference>
<dbReference type="RefSeq" id="WP_115090424.1">
    <property type="nucleotide sequence ID" value="NZ_CP068107.1"/>
</dbReference>
<dbReference type="InterPro" id="IPR002491">
    <property type="entry name" value="ABC_transptr_periplasmic_BD"/>
</dbReference>
<dbReference type="GO" id="GO:0071281">
    <property type="term" value="P:cellular response to iron ion"/>
    <property type="evidence" value="ECO:0007669"/>
    <property type="project" value="TreeGrafter"/>
</dbReference>
<dbReference type="AlphaFoldDB" id="A0A378RMC0"/>
<dbReference type="PROSITE" id="PS50983">
    <property type="entry name" value="FE_B12_PBP"/>
    <property type="match status" value="1"/>
</dbReference>
<reference evidence="3 4" key="1">
    <citation type="submission" date="2018-06" db="EMBL/GenBank/DDBJ databases">
        <authorList>
            <consortium name="Pathogen Informatics"/>
            <person name="Doyle S."/>
        </authorList>
    </citation>
    <scope>NUCLEOTIDE SEQUENCE [LARGE SCALE GENOMIC DNA]</scope>
    <source>
        <strain evidence="3 4">NCTC11179</strain>
    </source>
</reference>
<dbReference type="Pfam" id="PF01497">
    <property type="entry name" value="Peripla_BP_2"/>
    <property type="match status" value="1"/>
</dbReference>
<dbReference type="Gene3D" id="3.40.50.1980">
    <property type="entry name" value="Nitrogenase molybdenum iron protein domain"/>
    <property type="match status" value="2"/>
</dbReference>
<feature type="domain" description="Fe/B12 periplasmic-binding" evidence="2">
    <location>
        <begin position="20"/>
        <end position="266"/>
    </location>
</feature>
<dbReference type="NCBIfam" id="NF038402">
    <property type="entry name" value="TroA_like"/>
    <property type="match status" value="1"/>
</dbReference>
<dbReference type="PANTHER" id="PTHR30535:SF34">
    <property type="entry name" value="MOLYBDATE-BINDING PROTEIN MOLA"/>
    <property type="match status" value="1"/>
</dbReference>